<dbReference type="RefSeq" id="XP_032806056.1">
    <property type="nucleotide sequence ID" value="XM_032950165.1"/>
</dbReference>
<feature type="region of interest" description="Disordered" evidence="1">
    <location>
        <begin position="193"/>
        <end position="214"/>
    </location>
</feature>
<feature type="region of interest" description="Disordered" evidence="1">
    <location>
        <begin position="1223"/>
        <end position="1288"/>
    </location>
</feature>
<dbReference type="GO" id="GO:0005634">
    <property type="term" value="C:nucleus"/>
    <property type="evidence" value="ECO:0007669"/>
    <property type="project" value="TreeGrafter"/>
</dbReference>
<feature type="compositionally biased region" description="Low complexity" evidence="1">
    <location>
        <begin position="416"/>
        <end position="426"/>
    </location>
</feature>
<feature type="compositionally biased region" description="Low complexity" evidence="1">
    <location>
        <begin position="983"/>
        <end position="995"/>
    </location>
</feature>
<dbReference type="GO" id="GO:0035861">
    <property type="term" value="C:site of double-strand break"/>
    <property type="evidence" value="ECO:0007669"/>
    <property type="project" value="TreeGrafter"/>
</dbReference>
<organism evidence="5 6">
    <name type="scientific">Petromyzon marinus</name>
    <name type="common">Sea lamprey</name>
    <dbReference type="NCBI Taxonomy" id="7757"/>
    <lineage>
        <taxon>Eukaryota</taxon>
        <taxon>Metazoa</taxon>
        <taxon>Chordata</taxon>
        <taxon>Craniata</taxon>
        <taxon>Vertebrata</taxon>
        <taxon>Cyclostomata</taxon>
        <taxon>Hyperoartia</taxon>
        <taxon>Petromyzontiformes</taxon>
        <taxon>Petromyzontidae</taxon>
        <taxon>Petromyzon</taxon>
    </lineage>
</organism>
<gene>
    <name evidence="6" type="primary">LOC116940381</name>
</gene>
<feature type="compositionally biased region" description="Gly residues" evidence="1">
    <location>
        <begin position="1130"/>
        <end position="1140"/>
    </location>
</feature>
<keyword evidence="5" id="KW-1185">Reference proteome</keyword>
<feature type="compositionally biased region" description="Basic and acidic residues" evidence="1">
    <location>
        <begin position="427"/>
        <end position="439"/>
    </location>
</feature>
<evidence type="ECO:0000256" key="1">
    <source>
        <dbReference type="SAM" id="MobiDB-lite"/>
    </source>
</evidence>
<feature type="compositionally biased region" description="Acidic residues" evidence="1">
    <location>
        <begin position="1172"/>
        <end position="1185"/>
    </location>
</feature>
<dbReference type="InterPro" id="IPR029715">
    <property type="entry name" value="FAM35A"/>
</dbReference>
<dbReference type="InterPro" id="IPR032745">
    <property type="entry name" value="GRIN_C"/>
</dbReference>
<evidence type="ECO:0000313" key="5">
    <source>
        <dbReference type="Proteomes" id="UP001318040"/>
    </source>
</evidence>
<feature type="domain" description="G protein-regulated inducer of neurite outgrowth C-terminal" evidence="2">
    <location>
        <begin position="1151"/>
        <end position="1284"/>
    </location>
</feature>
<sequence length="1288" mass="136870">MSGSRRVRRVHVFVGAPIVNPDCCDMRNNVPGSSRPPTGFQEFLCTWQKSTSQLLLKCTSSGSGGGDGRIPMSASTAGSDATEQRVDRDWEDESEPCVMDGSQELFDLQPSLQEYIDSTLPGPCDDLTLGSAAAGNHHKWFTNPSARTLQASGILASQSSADDYSQVTFPSLLTQQPPLVAASASDRLLSPPSLAKWNEEPGGGGGAGTVCEEYRRGHPSGRDVAFKRGLGADAAELGRTSCSFGLEELSFEAFGSGVLCSQVVPPTPVALAKRGGKAARLKQHFVRKRKLEQEVRGHGKALRGENNKLATCENEKDASVILSGNEKCEVEASHPLTQSPSIVETKYAMGGAGEIISENPQTPMLPLPEINECELASQADWVEEAVSATDPKTERPRDGDDSEARAPAPIVSDLGRLLQRQQQQQQRQERAARTRRGDPQMRAVHTTPLAECTGGGGRGGPGSGSGRGGSFGAKRRNVLVAVLACLPVRDVRVKRGASAGRSVPVAGVVATDQSLASARVVMWRLAAFWALLLTPGDVVMLTDVCPHMDTWRQEEVLQLSPASRMLKLGLWPLVQASHWREVVDVRKLDALLRHLSERHPHLGVVGPRLGLAHTSSVRYRDPRTSEPDSILHCAGRVTGVVTRTEWDPYTLNGRAQAGYGRLVATARLQQSSRVEHTLQLTGQAASWAGHIRRAPLDTIWAFHYLVVRKDPAVATEIELWSTPLSSCERLFPDDPRAALCADLVPEGAVARPSSLAGLLAAHITGRVEVTARVASLLFLRAGRPPRGRQPGGQAERPGDGGGGTRPAGLRVDATTPLVAVAAALPGLLLRGCAGCGRELWEDALGVVAPCLPCAPRATRLFYPPAVLCVTDGVERVEVHVSPRTVEKLLLNIPPSWLHRPAASPTSPSSNSSGSCAQRAPAPDAARQRGGAGEMATPAREVVAEVREVEEVVGAGEPCEGQRKSAAQQPPRCHSAAKNGCLDSPSSPFSSSSTEPSHPRVGQVRAAEAVALAARGDGAGESSRGAEGSAARAAGVVSAAPPAPRGLPQDGQGCRPKREASGHAEARVFEAGSRNERGELQLNRPEQQQQQQRDGRDAGNASGPQPPLRGHEPRTPPSGTSPVHVYPEVNLGGGGGGGGGKKSTKATRASKKSSGSGNRARSPTASSSAAAAGDEDEGSSGDEEEDKSPVREVRWDDKGMTWEVYGASMDVEVLGLAIQKHLEQQIEQHSRERSTRSDSTVAATQQPPQQEQQQQQAPPLQKQQQQQQRQASQNVRQPRCCTRANSIAD</sequence>
<dbReference type="Pfam" id="PF21669">
    <property type="entry name" value="SHLD2_OB1"/>
    <property type="match status" value="1"/>
</dbReference>
<feature type="compositionally biased region" description="Basic and acidic residues" evidence="1">
    <location>
        <begin position="1055"/>
        <end position="1078"/>
    </location>
</feature>
<dbReference type="Pfam" id="PF15793">
    <property type="entry name" value="SHLD2_C"/>
    <property type="match status" value="1"/>
</dbReference>
<evidence type="ECO:0000313" key="6">
    <source>
        <dbReference type="RefSeq" id="XP_032806056.1"/>
    </source>
</evidence>
<dbReference type="KEGG" id="pmrn:116940381"/>
<feature type="compositionally biased region" description="Basic and acidic residues" evidence="1">
    <location>
        <begin position="391"/>
        <end position="404"/>
    </location>
</feature>
<feature type="compositionally biased region" description="Low complexity" evidence="1">
    <location>
        <begin position="1005"/>
        <end position="1039"/>
    </location>
</feature>
<feature type="region of interest" description="Disordered" evidence="1">
    <location>
        <begin position="896"/>
        <end position="937"/>
    </location>
</feature>
<dbReference type="Pfam" id="PF15235">
    <property type="entry name" value="GRIN_C"/>
    <property type="match status" value="1"/>
</dbReference>
<dbReference type="InterPro" id="IPR049507">
    <property type="entry name" value="SHLD2_OB1"/>
</dbReference>
<evidence type="ECO:0000259" key="2">
    <source>
        <dbReference type="Pfam" id="PF15235"/>
    </source>
</evidence>
<feature type="compositionally biased region" description="Low complexity" evidence="1">
    <location>
        <begin position="1241"/>
        <end position="1272"/>
    </location>
</feature>
<feature type="domain" description="Shieldin complex subunit 2 first OB fold" evidence="4">
    <location>
        <begin position="474"/>
        <end position="592"/>
    </location>
</feature>
<name>A0AAJ7SWK2_PETMA</name>
<feature type="region of interest" description="Disordered" evidence="1">
    <location>
        <begin position="385"/>
        <end position="470"/>
    </location>
</feature>
<feature type="compositionally biased region" description="Gly residues" evidence="1">
    <location>
        <begin position="453"/>
        <end position="470"/>
    </location>
</feature>
<dbReference type="GO" id="GO:0010569">
    <property type="term" value="P:regulation of double-strand break repair via homologous recombination"/>
    <property type="evidence" value="ECO:0007669"/>
    <property type="project" value="TreeGrafter"/>
</dbReference>
<accession>A0AAJ7SWK2</accession>
<feature type="compositionally biased region" description="Low complexity" evidence="1">
    <location>
        <begin position="900"/>
        <end position="928"/>
    </location>
</feature>
<feature type="region of interest" description="Disordered" evidence="1">
    <location>
        <begin position="957"/>
        <end position="1198"/>
    </location>
</feature>
<dbReference type="Proteomes" id="UP001318040">
    <property type="component" value="Chromosome 8"/>
</dbReference>
<protein>
    <submittedName>
        <fullName evidence="6">Uncharacterized protein LOC116940381</fullName>
    </submittedName>
</protein>
<dbReference type="CTD" id="54537"/>
<proteinExistence type="predicted"/>
<feature type="compositionally biased region" description="Basic and acidic residues" evidence="1">
    <location>
        <begin position="1186"/>
        <end position="1198"/>
    </location>
</feature>
<feature type="compositionally biased region" description="Basic and acidic residues" evidence="1">
    <location>
        <begin position="1223"/>
        <end position="1235"/>
    </location>
</feature>
<feature type="compositionally biased region" description="Basic residues" evidence="1">
    <location>
        <begin position="1141"/>
        <end position="1150"/>
    </location>
</feature>
<evidence type="ECO:0000259" key="3">
    <source>
        <dbReference type="Pfam" id="PF15793"/>
    </source>
</evidence>
<reference evidence="6" key="1">
    <citation type="submission" date="2025-08" db="UniProtKB">
        <authorList>
            <consortium name="RefSeq"/>
        </authorList>
    </citation>
    <scope>IDENTIFICATION</scope>
    <source>
        <tissue evidence="6">Sperm</tissue>
    </source>
</reference>
<feature type="region of interest" description="Disordered" evidence="1">
    <location>
        <begin position="60"/>
        <end position="83"/>
    </location>
</feature>
<dbReference type="PANTHER" id="PTHR14495:SF2">
    <property type="entry name" value="SHIELDIN COMPLEX SUBUNIT 2"/>
    <property type="match status" value="1"/>
</dbReference>
<evidence type="ECO:0000259" key="4">
    <source>
        <dbReference type="Pfam" id="PF21669"/>
    </source>
</evidence>
<feature type="region of interest" description="Disordered" evidence="1">
    <location>
        <begin position="782"/>
        <end position="809"/>
    </location>
</feature>
<feature type="domain" description="Shieldin complex subunit 2 C-terminal" evidence="3">
    <location>
        <begin position="809"/>
        <end position="906"/>
    </location>
</feature>
<dbReference type="InterPro" id="IPR031589">
    <property type="entry name" value="SHLD2_C"/>
</dbReference>
<dbReference type="PANTHER" id="PTHR14495">
    <property type="entry name" value="SHIELDIN COMPLEX SUBUNIT 2"/>
    <property type="match status" value="1"/>
</dbReference>